<dbReference type="EMBL" id="ML978126">
    <property type="protein sequence ID" value="KAF2098762.1"/>
    <property type="molecule type" value="Genomic_DNA"/>
</dbReference>
<evidence type="ECO:0000313" key="4">
    <source>
        <dbReference type="Proteomes" id="UP000799772"/>
    </source>
</evidence>
<dbReference type="PANTHER" id="PTHR42951:SF4">
    <property type="entry name" value="ACYL-COENZYME A THIOESTERASE MBLAC2"/>
    <property type="match status" value="1"/>
</dbReference>
<dbReference type="Gene3D" id="3.60.15.10">
    <property type="entry name" value="Ribonuclease Z/Hydroxyacylglutathione hydrolase-like"/>
    <property type="match status" value="1"/>
</dbReference>
<organism evidence="3 4">
    <name type="scientific">Rhizodiscina lignyota</name>
    <dbReference type="NCBI Taxonomy" id="1504668"/>
    <lineage>
        <taxon>Eukaryota</taxon>
        <taxon>Fungi</taxon>
        <taxon>Dikarya</taxon>
        <taxon>Ascomycota</taxon>
        <taxon>Pezizomycotina</taxon>
        <taxon>Dothideomycetes</taxon>
        <taxon>Pleosporomycetidae</taxon>
        <taxon>Aulographales</taxon>
        <taxon>Rhizodiscinaceae</taxon>
        <taxon>Rhizodiscina</taxon>
    </lineage>
</organism>
<dbReference type="SMART" id="SM00849">
    <property type="entry name" value="Lactamase_B"/>
    <property type="match status" value="1"/>
</dbReference>
<dbReference type="Pfam" id="PF00753">
    <property type="entry name" value="Lactamase_B"/>
    <property type="match status" value="1"/>
</dbReference>
<feature type="domain" description="Metallo-beta-lactamase" evidence="2">
    <location>
        <begin position="67"/>
        <end position="241"/>
    </location>
</feature>
<feature type="chain" id="PRO_5040262255" evidence="1">
    <location>
        <begin position="23"/>
        <end position="354"/>
    </location>
</feature>
<name>A0A9P4IHW9_9PEZI</name>
<comment type="caution">
    <text evidence="3">The sequence shown here is derived from an EMBL/GenBank/DDBJ whole genome shotgun (WGS) entry which is preliminary data.</text>
</comment>
<gene>
    <name evidence="3" type="ORF">NA57DRAFT_56405</name>
</gene>
<dbReference type="Proteomes" id="UP000799772">
    <property type="component" value="Unassembled WGS sequence"/>
</dbReference>
<dbReference type="CDD" id="cd16276">
    <property type="entry name" value="metallo-hydrolase-like_MBL-fold"/>
    <property type="match status" value="1"/>
</dbReference>
<dbReference type="InterPro" id="IPR036866">
    <property type="entry name" value="RibonucZ/Hydroxyglut_hydro"/>
</dbReference>
<dbReference type="SUPFAM" id="SSF56281">
    <property type="entry name" value="Metallo-hydrolase/oxidoreductase"/>
    <property type="match status" value="1"/>
</dbReference>
<dbReference type="PANTHER" id="PTHR42951">
    <property type="entry name" value="METALLO-BETA-LACTAMASE DOMAIN-CONTAINING"/>
    <property type="match status" value="1"/>
</dbReference>
<evidence type="ECO:0000313" key="3">
    <source>
        <dbReference type="EMBL" id="KAF2098762.1"/>
    </source>
</evidence>
<evidence type="ECO:0000256" key="1">
    <source>
        <dbReference type="SAM" id="SignalP"/>
    </source>
</evidence>
<feature type="signal peptide" evidence="1">
    <location>
        <begin position="1"/>
        <end position="22"/>
    </location>
</feature>
<dbReference type="OrthoDB" id="449487at2759"/>
<keyword evidence="1" id="KW-0732">Signal</keyword>
<accession>A0A9P4IHW9</accession>
<reference evidence="3" key="1">
    <citation type="journal article" date="2020" name="Stud. Mycol.">
        <title>101 Dothideomycetes genomes: a test case for predicting lifestyles and emergence of pathogens.</title>
        <authorList>
            <person name="Haridas S."/>
            <person name="Albert R."/>
            <person name="Binder M."/>
            <person name="Bloem J."/>
            <person name="Labutti K."/>
            <person name="Salamov A."/>
            <person name="Andreopoulos B."/>
            <person name="Baker S."/>
            <person name="Barry K."/>
            <person name="Bills G."/>
            <person name="Bluhm B."/>
            <person name="Cannon C."/>
            <person name="Castanera R."/>
            <person name="Culley D."/>
            <person name="Daum C."/>
            <person name="Ezra D."/>
            <person name="Gonzalez J."/>
            <person name="Henrissat B."/>
            <person name="Kuo A."/>
            <person name="Liang C."/>
            <person name="Lipzen A."/>
            <person name="Lutzoni F."/>
            <person name="Magnuson J."/>
            <person name="Mondo S."/>
            <person name="Nolan M."/>
            <person name="Ohm R."/>
            <person name="Pangilinan J."/>
            <person name="Park H.-J."/>
            <person name="Ramirez L."/>
            <person name="Alfaro M."/>
            <person name="Sun H."/>
            <person name="Tritt A."/>
            <person name="Yoshinaga Y."/>
            <person name="Zwiers L.-H."/>
            <person name="Turgeon B."/>
            <person name="Goodwin S."/>
            <person name="Spatafora J."/>
            <person name="Crous P."/>
            <person name="Grigoriev I."/>
        </authorList>
    </citation>
    <scope>NUCLEOTIDE SEQUENCE</scope>
    <source>
        <strain evidence="3">CBS 133067</strain>
    </source>
</reference>
<keyword evidence="4" id="KW-1185">Reference proteome</keyword>
<sequence length="354" mass="38893">MMKSSQSLLLFIFSLFFGTVWSVCSHEEEVTEKFDTLPAAVNAPTIPPEGYLVEDFGSGTYIVTEGSYQALFLVSTEGVILIDAPPTIGHKIGYAIGNITDKPITHVIYSHSHSDHIGSASLFTGGNRHGPKVEIIAHEDTALNINQAPDPQRPLPTKTFKQYEIIHIGNQTLELSYKGENHVRGNIFIYIQAPKVLMLVDVIFPGWAPFSGLAESTNIPGWIQAHDQVLSYDFDHYVGGHLGRSGTREDVLRQQEYVRDLFNTCNATIALTGTDNPLIGAGLVLGTVSKNNPGNSWAQFKVYLDVAAEYCANKTNEKWDSILGGTDVFGFENAMAMLEHLRLDYNILGPFGTS</sequence>
<dbReference type="InterPro" id="IPR050855">
    <property type="entry name" value="NDM-1-like"/>
</dbReference>
<evidence type="ECO:0000259" key="2">
    <source>
        <dbReference type="SMART" id="SM00849"/>
    </source>
</evidence>
<dbReference type="InterPro" id="IPR001279">
    <property type="entry name" value="Metallo-B-lactamas"/>
</dbReference>
<dbReference type="AlphaFoldDB" id="A0A9P4IHW9"/>
<proteinExistence type="predicted"/>
<protein>
    <submittedName>
        <fullName evidence="3">Metallo-hydrolase/oxidoreductase</fullName>
    </submittedName>
</protein>